<protein>
    <submittedName>
        <fullName evidence="3">Universal stress protein</fullName>
    </submittedName>
</protein>
<dbReference type="EMBL" id="JAWNGC010000005">
    <property type="protein sequence ID" value="MDY5155076.1"/>
    <property type="molecule type" value="Genomic_DNA"/>
</dbReference>
<proteinExistence type="inferred from homology"/>
<dbReference type="InterPro" id="IPR006016">
    <property type="entry name" value="UspA"/>
</dbReference>
<dbReference type="AlphaFoldDB" id="A0AAW9HMH7"/>
<accession>A0AAW9HMH7</accession>
<sequence length="171" mass="17831">MTAYERVVVGTDGSPLAVPTVKKAARIASRDDAGLTIVCAYTDVPRRDDAKNTATLGGDTKFSQVPGWEAARLAVDSAAELAREEGARIEGAQLIDADAATALLHVVKGRHADLLVIGAIRDTSIAGRLLGTVATEVLRSANCDVLIVRPTSDDEIGAPPESINVTVEATE</sequence>
<feature type="domain" description="UspA" evidence="2">
    <location>
        <begin position="4"/>
        <end position="149"/>
    </location>
</feature>
<dbReference type="Pfam" id="PF00582">
    <property type="entry name" value="Usp"/>
    <property type="match status" value="1"/>
</dbReference>
<evidence type="ECO:0000256" key="1">
    <source>
        <dbReference type="ARBA" id="ARBA00008791"/>
    </source>
</evidence>
<evidence type="ECO:0000259" key="2">
    <source>
        <dbReference type="Pfam" id="PF00582"/>
    </source>
</evidence>
<evidence type="ECO:0000313" key="4">
    <source>
        <dbReference type="Proteomes" id="UP001281731"/>
    </source>
</evidence>
<evidence type="ECO:0000313" key="3">
    <source>
        <dbReference type="EMBL" id="MDY5155076.1"/>
    </source>
</evidence>
<dbReference type="InterPro" id="IPR014729">
    <property type="entry name" value="Rossmann-like_a/b/a_fold"/>
</dbReference>
<organism evidence="3 4">
    <name type="scientific">Actinotignum urinale</name>
    <dbReference type="NCBI Taxonomy" id="190146"/>
    <lineage>
        <taxon>Bacteria</taxon>
        <taxon>Bacillati</taxon>
        <taxon>Actinomycetota</taxon>
        <taxon>Actinomycetes</taxon>
        <taxon>Actinomycetales</taxon>
        <taxon>Actinomycetaceae</taxon>
        <taxon>Actinotignum</taxon>
    </lineage>
</organism>
<dbReference type="PANTHER" id="PTHR46268:SF6">
    <property type="entry name" value="UNIVERSAL STRESS PROTEIN UP12"/>
    <property type="match status" value="1"/>
</dbReference>
<dbReference type="RefSeq" id="WP_022866220.1">
    <property type="nucleotide sequence ID" value="NZ_CP171105.1"/>
</dbReference>
<dbReference type="Gene3D" id="3.40.50.620">
    <property type="entry name" value="HUPs"/>
    <property type="match status" value="1"/>
</dbReference>
<dbReference type="CDD" id="cd00293">
    <property type="entry name" value="USP-like"/>
    <property type="match status" value="1"/>
</dbReference>
<dbReference type="Proteomes" id="UP001281731">
    <property type="component" value="Unassembled WGS sequence"/>
</dbReference>
<comment type="caution">
    <text evidence="3">The sequence shown here is derived from an EMBL/GenBank/DDBJ whole genome shotgun (WGS) entry which is preliminary data.</text>
</comment>
<dbReference type="SUPFAM" id="SSF52402">
    <property type="entry name" value="Adenine nucleotide alpha hydrolases-like"/>
    <property type="match status" value="1"/>
</dbReference>
<name>A0AAW9HMH7_9ACTO</name>
<comment type="similarity">
    <text evidence="1">Belongs to the universal stress protein A family.</text>
</comment>
<gene>
    <name evidence="3" type="ORF">R6G80_04970</name>
</gene>
<reference evidence="3" key="1">
    <citation type="submission" date="2023-10" db="EMBL/GenBank/DDBJ databases">
        <title>Whole Genome based description of the genera Actinobaculum and Actinotignum reveals a complex phylogenetic relationship within the species included in the genus Actinotignum.</title>
        <authorList>
            <person name="Jensen C.S."/>
            <person name="Dargis R."/>
            <person name="Kemp M."/>
            <person name="Christensen J.J."/>
        </authorList>
    </citation>
    <scope>NUCLEOTIDE SEQUENCE</scope>
    <source>
        <strain evidence="3">SLA_B511</strain>
    </source>
</reference>
<dbReference type="PANTHER" id="PTHR46268">
    <property type="entry name" value="STRESS RESPONSE PROTEIN NHAX"/>
    <property type="match status" value="1"/>
</dbReference>
<dbReference type="InterPro" id="IPR006015">
    <property type="entry name" value="Universal_stress_UspA"/>
</dbReference>
<dbReference type="PRINTS" id="PR01438">
    <property type="entry name" value="UNVRSLSTRESS"/>
</dbReference>